<dbReference type="PROSITE" id="PS01182">
    <property type="entry name" value="GLYCOSYL_HYDROL_F35"/>
    <property type="match status" value="1"/>
</dbReference>
<dbReference type="Gene3D" id="2.60.120.260">
    <property type="entry name" value="Galactose-binding domain-like"/>
    <property type="match status" value="1"/>
</dbReference>
<dbReference type="Pfam" id="PF21467">
    <property type="entry name" value="BetaGal_gal-bd"/>
    <property type="match status" value="1"/>
</dbReference>
<dbReference type="EC" id="3.2.1.23" evidence="3 7"/>
<comment type="catalytic activity">
    <reaction evidence="1 7">
        <text>Hydrolysis of terminal non-reducing beta-D-galactose residues in beta-D-galactosides.</text>
        <dbReference type="EC" id="3.2.1.23"/>
    </reaction>
</comment>
<feature type="domain" description="SUEL-type lectin" evidence="9">
    <location>
        <begin position="738"/>
        <end position="823"/>
    </location>
</feature>
<evidence type="ECO:0000256" key="3">
    <source>
        <dbReference type="ARBA" id="ARBA00012756"/>
    </source>
</evidence>
<dbReference type="PRINTS" id="PR00742">
    <property type="entry name" value="GLHYDRLASE35"/>
</dbReference>
<dbReference type="InterPro" id="IPR031330">
    <property type="entry name" value="Gly_Hdrlase_35_cat"/>
</dbReference>
<comment type="similarity">
    <text evidence="2 8">Belongs to the glycosyl hydrolase 35 family.</text>
</comment>
<dbReference type="Gene3D" id="2.60.120.740">
    <property type="match status" value="1"/>
</dbReference>
<evidence type="ECO:0000256" key="6">
    <source>
        <dbReference type="ARBA" id="ARBA00023295"/>
    </source>
</evidence>
<dbReference type="Proteomes" id="UP001174677">
    <property type="component" value="Chromosome 4"/>
</dbReference>
<dbReference type="PANTHER" id="PTHR23421">
    <property type="entry name" value="BETA-GALACTOSIDASE RELATED"/>
    <property type="match status" value="1"/>
</dbReference>
<evidence type="ECO:0000256" key="2">
    <source>
        <dbReference type="ARBA" id="ARBA00009809"/>
    </source>
</evidence>
<reference evidence="10" key="1">
    <citation type="journal article" date="2023" name="Plant Biotechnol. J.">
        <title>Chromosome-level wild Hevea brasiliensis genome provides new tools for genomic-assisted breeding and valuable loci to elevate rubber yield.</title>
        <authorList>
            <person name="Cheng H."/>
            <person name="Song X."/>
            <person name="Hu Y."/>
            <person name="Wu T."/>
            <person name="Yang Q."/>
            <person name="An Z."/>
            <person name="Feng S."/>
            <person name="Deng Z."/>
            <person name="Wu W."/>
            <person name="Zeng X."/>
            <person name="Tu M."/>
            <person name="Wang X."/>
            <person name="Huang H."/>
        </authorList>
    </citation>
    <scope>NUCLEOTIDE SEQUENCE</scope>
    <source>
        <strain evidence="10">MT/VB/25A 57/8</strain>
    </source>
</reference>
<dbReference type="InterPro" id="IPR043159">
    <property type="entry name" value="Lectin_gal-bd_sf"/>
</dbReference>
<dbReference type="InterPro" id="IPR019801">
    <property type="entry name" value="Glyco_hydro_35_CS"/>
</dbReference>
<comment type="caution">
    <text evidence="10">The sequence shown here is derived from an EMBL/GenBank/DDBJ whole genome shotgun (WGS) entry which is preliminary data.</text>
</comment>
<evidence type="ECO:0000313" key="10">
    <source>
        <dbReference type="EMBL" id="KAJ9183699.1"/>
    </source>
</evidence>
<dbReference type="InterPro" id="IPR048913">
    <property type="entry name" value="BetaGal_gal-bd"/>
</dbReference>
<dbReference type="InterPro" id="IPR008979">
    <property type="entry name" value="Galactose-bd-like_sf"/>
</dbReference>
<evidence type="ECO:0000313" key="11">
    <source>
        <dbReference type="Proteomes" id="UP001174677"/>
    </source>
</evidence>
<evidence type="ECO:0000256" key="4">
    <source>
        <dbReference type="ARBA" id="ARBA00022729"/>
    </source>
</evidence>
<keyword evidence="6 7" id="KW-0326">Glycosidase</keyword>
<dbReference type="PROSITE" id="PS50228">
    <property type="entry name" value="SUEL_LECTIN"/>
    <property type="match status" value="1"/>
</dbReference>
<accession>A0ABQ9MXW9</accession>
<dbReference type="InterPro" id="IPR000922">
    <property type="entry name" value="Lectin_gal-bd_dom"/>
</dbReference>
<dbReference type="InterPro" id="IPR017853">
    <property type="entry name" value="GH"/>
</dbReference>
<keyword evidence="5 7" id="KW-0378">Hydrolase</keyword>
<name>A0ABQ9MXW9_HEVBR</name>
<dbReference type="EMBL" id="JARPOI010000004">
    <property type="protein sequence ID" value="KAJ9183699.1"/>
    <property type="molecule type" value="Genomic_DNA"/>
</dbReference>
<protein>
    <recommendedName>
        <fullName evidence="3 7">Beta-galactosidase</fullName>
        <ecNumber evidence="3 7">3.2.1.23</ecNumber>
    </recommendedName>
</protein>
<keyword evidence="4" id="KW-0732">Signal</keyword>
<dbReference type="SUPFAM" id="SSF51445">
    <property type="entry name" value="(Trans)glycosidases"/>
    <property type="match status" value="1"/>
</dbReference>
<dbReference type="Gene3D" id="3.20.20.80">
    <property type="entry name" value="Glycosidases"/>
    <property type="match status" value="1"/>
</dbReference>
<keyword evidence="11" id="KW-1185">Reference proteome</keyword>
<evidence type="ECO:0000256" key="5">
    <source>
        <dbReference type="ARBA" id="ARBA00022801"/>
    </source>
</evidence>
<evidence type="ECO:0000259" key="9">
    <source>
        <dbReference type="PROSITE" id="PS50228"/>
    </source>
</evidence>
<dbReference type="InterPro" id="IPR041392">
    <property type="entry name" value="GHD"/>
</dbReference>
<dbReference type="CDD" id="cd22842">
    <property type="entry name" value="Gal_Rha_Lectin_BGal"/>
    <property type="match status" value="1"/>
</dbReference>
<dbReference type="Pfam" id="PF01301">
    <property type="entry name" value="Glyco_hydro_35"/>
    <property type="match status" value="1"/>
</dbReference>
<dbReference type="SUPFAM" id="SSF49785">
    <property type="entry name" value="Galactose-binding domain-like"/>
    <property type="match status" value="2"/>
</dbReference>
<proteinExistence type="inferred from homology"/>
<organism evidence="10 11">
    <name type="scientific">Hevea brasiliensis</name>
    <name type="common">Para rubber tree</name>
    <name type="synonym">Siphonia brasiliensis</name>
    <dbReference type="NCBI Taxonomy" id="3981"/>
    <lineage>
        <taxon>Eukaryota</taxon>
        <taxon>Viridiplantae</taxon>
        <taxon>Streptophyta</taxon>
        <taxon>Embryophyta</taxon>
        <taxon>Tracheophyta</taxon>
        <taxon>Spermatophyta</taxon>
        <taxon>Magnoliopsida</taxon>
        <taxon>eudicotyledons</taxon>
        <taxon>Gunneridae</taxon>
        <taxon>Pentapetalae</taxon>
        <taxon>rosids</taxon>
        <taxon>fabids</taxon>
        <taxon>Malpighiales</taxon>
        <taxon>Euphorbiaceae</taxon>
        <taxon>Crotonoideae</taxon>
        <taxon>Micrandreae</taxon>
        <taxon>Hevea</taxon>
    </lineage>
</organism>
<evidence type="ECO:0000256" key="8">
    <source>
        <dbReference type="RuleBase" id="RU003679"/>
    </source>
</evidence>
<evidence type="ECO:0000256" key="7">
    <source>
        <dbReference type="RuleBase" id="RU000675"/>
    </source>
</evidence>
<evidence type="ECO:0000256" key="1">
    <source>
        <dbReference type="ARBA" id="ARBA00001412"/>
    </source>
</evidence>
<dbReference type="InterPro" id="IPR001944">
    <property type="entry name" value="Glycoside_Hdrlase_35"/>
</dbReference>
<gene>
    <name evidence="10" type="ORF">P3X46_007515</name>
</gene>
<sequence>MSNRWIGSILLTTTLALLGSYICYATTVEYDAKAIIINGQRKLILSGSIHYPRSTPQMWPDLIQKAKDGGLDAIETYIFWNAHEPRRRQYNFAGNLDFIKFFQLVQEAGLYGILRIGPYACAEWNYGGFPVWLHNIPGIKLRTDNEIYKNEMQIFTSKIVNMTKEAKLFAVQGGPIILAQIENEYGNIMGPYGEAGKSYVQWCAQMALAQNIGIPWIMCQQADAPPSVINTCNGFYCDQFWPNNPNSPKMWTENWTGWYKKWGEKNPHRTAEDVAYAVARFFQYGGTLQNYYMYHGGTNFGRSSGGPFIATSYDYDAPLDEYGNLNQPKWGHLKNLHAAIKLGEKILTSNNSSAVTKKFMDGGVELTTYTNNATGERFCFLSNTKTEDATVDLQQDGNYSVPAWSVSILQGCNKEIFNSAKVNVQTSLMVNKIHENDRSHKLSWKWAPEFIKDTLYGIGRYIENRLLEQKAATSDESDYLWYMTRVDNKATTQRNVTLRVKYSGQVIYAYVNQKLIGSQSGYVFTFEKPALLKPGPNIITLLSVTVGLQNYGEFFDEGPEGIAGGPVQLIDGIGNTTTDLSSNRWVYKIGLNGEALRLHDPYSPYRKIFKSSAKLPVGTAMTWYKTTFQAPSGTDPVVLDLQGMGKGHAWVNGNSLGRFWPTRTADPNGCGGTCDYRGKYKADKCLSNCGNPTQRWYHVPRSFLKKRKNTLILFEEVGGNPSGVSFQIVTAETICGNAYEGSTLQLSCSGGRIIRDIQFASFGNPQGTCGSFQKGDFEATGSVSMVEKACVGKVSCFLNVTQATFGVNSCGNTNRLAVQAACMGYSDSEAANKDGFNPKKSFFRHSKTPN</sequence>
<dbReference type="Pfam" id="PF17834">
    <property type="entry name" value="GHD"/>
    <property type="match status" value="1"/>
</dbReference>
<dbReference type="Pfam" id="PF02140">
    <property type="entry name" value="SUEL_Lectin"/>
    <property type="match status" value="1"/>
</dbReference>